<dbReference type="InterPro" id="IPR051416">
    <property type="entry name" value="phD-YefM_TA_antitoxins"/>
</dbReference>
<sequence>MASKPTQKRKSVVAPTRVRKAKKSIVEVKIEEELRVGIRELRQDASRIIDLVKSGQSFLITEHGRPVAKLNPLQGPTLEDLIELGVITPATRKYDPAIDRPLPNPGNIDLVAALLADRAAARY</sequence>
<evidence type="ECO:0000313" key="2">
    <source>
        <dbReference type="EMBL" id="CAB4580032.1"/>
    </source>
</evidence>
<dbReference type="Gene3D" id="3.40.1620.10">
    <property type="entry name" value="YefM-like domain"/>
    <property type="match status" value="1"/>
</dbReference>
<dbReference type="AlphaFoldDB" id="A0A6J6EU41"/>
<comment type="similarity">
    <text evidence="1">Belongs to the phD/YefM antitoxin family.</text>
</comment>
<dbReference type="Pfam" id="PF02604">
    <property type="entry name" value="PhdYeFM_antitox"/>
    <property type="match status" value="1"/>
</dbReference>
<gene>
    <name evidence="2" type="ORF">UFOPK1755_00439</name>
</gene>
<accession>A0A6J6EU41</accession>
<organism evidence="2">
    <name type="scientific">freshwater metagenome</name>
    <dbReference type="NCBI Taxonomy" id="449393"/>
    <lineage>
        <taxon>unclassified sequences</taxon>
        <taxon>metagenomes</taxon>
        <taxon>ecological metagenomes</taxon>
    </lineage>
</organism>
<evidence type="ECO:0000256" key="1">
    <source>
        <dbReference type="ARBA" id="ARBA00009981"/>
    </source>
</evidence>
<dbReference type="InterPro" id="IPR036165">
    <property type="entry name" value="YefM-like_sf"/>
</dbReference>
<dbReference type="NCBIfam" id="TIGR01552">
    <property type="entry name" value="phd_fam"/>
    <property type="match status" value="1"/>
</dbReference>
<protein>
    <submittedName>
        <fullName evidence="2">Unannotated protein</fullName>
    </submittedName>
</protein>
<proteinExistence type="inferred from homology"/>
<dbReference type="SUPFAM" id="SSF143120">
    <property type="entry name" value="YefM-like"/>
    <property type="match status" value="1"/>
</dbReference>
<dbReference type="PANTHER" id="PTHR35377">
    <property type="entry name" value="ANTITOXIN VAPB49-RELATED-RELATED"/>
    <property type="match status" value="1"/>
</dbReference>
<dbReference type="EMBL" id="CAEZTX010000024">
    <property type="protein sequence ID" value="CAB4580032.1"/>
    <property type="molecule type" value="Genomic_DNA"/>
</dbReference>
<dbReference type="InterPro" id="IPR006442">
    <property type="entry name" value="Antitoxin_Phd/YefM"/>
</dbReference>
<reference evidence="2" key="1">
    <citation type="submission" date="2020-05" db="EMBL/GenBank/DDBJ databases">
        <authorList>
            <person name="Chiriac C."/>
            <person name="Salcher M."/>
            <person name="Ghai R."/>
            <person name="Kavagutti S V."/>
        </authorList>
    </citation>
    <scope>NUCLEOTIDE SEQUENCE</scope>
</reference>
<name>A0A6J6EU41_9ZZZZ</name>